<name>A0A4Z0A4P3_9AGAM</name>
<dbReference type="AlphaFoldDB" id="A0A4Z0A4P3"/>
<feature type="compositionally biased region" description="Low complexity" evidence="1">
    <location>
        <begin position="99"/>
        <end position="110"/>
    </location>
</feature>
<keyword evidence="3" id="KW-1185">Reference proteome</keyword>
<evidence type="ECO:0000313" key="2">
    <source>
        <dbReference type="EMBL" id="TFY81384.1"/>
    </source>
</evidence>
<feature type="region of interest" description="Disordered" evidence="1">
    <location>
        <begin position="257"/>
        <end position="288"/>
    </location>
</feature>
<feature type="compositionally biased region" description="Polar residues" evidence="1">
    <location>
        <begin position="278"/>
        <end position="288"/>
    </location>
</feature>
<reference evidence="2 3" key="1">
    <citation type="submission" date="2019-02" db="EMBL/GenBank/DDBJ databases">
        <title>Genome sequencing of the rare red list fungi Hericium alpestre (H. flagellum).</title>
        <authorList>
            <person name="Buettner E."/>
            <person name="Kellner H."/>
        </authorList>
    </citation>
    <scope>NUCLEOTIDE SEQUENCE [LARGE SCALE GENOMIC DNA]</scope>
    <source>
        <strain evidence="2 3">DSM 108284</strain>
    </source>
</reference>
<dbReference type="Proteomes" id="UP000298061">
    <property type="component" value="Unassembled WGS sequence"/>
</dbReference>
<dbReference type="EMBL" id="SFCI01000218">
    <property type="protein sequence ID" value="TFY81384.1"/>
    <property type="molecule type" value="Genomic_DNA"/>
</dbReference>
<organism evidence="2 3">
    <name type="scientific">Hericium alpestre</name>
    <dbReference type="NCBI Taxonomy" id="135208"/>
    <lineage>
        <taxon>Eukaryota</taxon>
        <taxon>Fungi</taxon>
        <taxon>Dikarya</taxon>
        <taxon>Basidiomycota</taxon>
        <taxon>Agaricomycotina</taxon>
        <taxon>Agaricomycetes</taxon>
        <taxon>Russulales</taxon>
        <taxon>Hericiaceae</taxon>
        <taxon>Hericium</taxon>
    </lineage>
</organism>
<proteinExistence type="predicted"/>
<feature type="compositionally biased region" description="Basic residues" evidence="1">
    <location>
        <begin position="111"/>
        <end position="123"/>
    </location>
</feature>
<gene>
    <name evidence="2" type="ORF">EWM64_g2629</name>
</gene>
<accession>A0A4Z0A4P3</accession>
<evidence type="ECO:0000313" key="3">
    <source>
        <dbReference type="Proteomes" id="UP000298061"/>
    </source>
</evidence>
<protein>
    <submittedName>
        <fullName evidence="2">Uncharacterized protein</fullName>
    </submittedName>
</protein>
<comment type="caution">
    <text evidence="2">The sequence shown here is derived from an EMBL/GenBank/DDBJ whole genome shotgun (WGS) entry which is preliminary data.</text>
</comment>
<evidence type="ECO:0000256" key="1">
    <source>
        <dbReference type="SAM" id="MobiDB-lite"/>
    </source>
</evidence>
<feature type="region of interest" description="Disordered" evidence="1">
    <location>
        <begin position="92"/>
        <end position="123"/>
    </location>
</feature>
<sequence>MHSPVFASADDVPLALDEQFSSDTSPMVAIRMQADFGALLERALENEAAQMLADHVGGVDAAAVLQEFSSPGVFSTAAPPLRTPAHRAPSLLVNANPSTTTGTNAATTALGKKKKKGRKGKQGRLNRLKARMAQGHGIPQTIHVDHRASDFHVSQNAYTARPQKKIGKVPFSLEDLEKIGLKIVPWDGKTPTSALDIIETERGCFIGQPQAPDWKQVILDAAEAFEQVRVDSGFQPGAYHGFMQREVIGIFAYSTESQAKGATRPEPSIRSLGRSIKDTMSSPRSDPL</sequence>